<proteinExistence type="predicted"/>
<evidence type="ECO:0000313" key="2">
    <source>
        <dbReference type="Proteomes" id="UP001160148"/>
    </source>
</evidence>
<sequence length="88" mass="9730">MQKIKGICLEHPSCVGHTLPYQLCSDGSCGSIFGQGKASMNNLKNASLCLYALYVGHLIRHDDRINRPATAICWALVHRPKRPISVRV</sequence>
<name>A0AAV0W0P7_9HEMI</name>
<keyword evidence="2" id="KW-1185">Reference proteome</keyword>
<evidence type="ECO:0000313" key="1">
    <source>
        <dbReference type="EMBL" id="CAI6349267.1"/>
    </source>
</evidence>
<dbReference type="EMBL" id="CARXXK010000001">
    <property type="protein sequence ID" value="CAI6349267.1"/>
    <property type="molecule type" value="Genomic_DNA"/>
</dbReference>
<dbReference type="AlphaFoldDB" id="A0AAV0W0P7"/>
<dbReference type="Proteomes" id="UP001160148">
    <property type="component" value="Unassembled WGS sequence"/>
</dbReference>
<protein>
    <submittedName>
        <fullName evidence="1">Uncharacterized protein</fullName>
    </submittedName>
</protein>
<accession>A0AAV0W0P7</accession>
<gene>
    <name evidence="1" type="ORF">MEUPH1_LOCUS5850</name>
</gene>
<comment type="caution">
    <text evidence="1">The sequence shown here is derived from an EMBL/GenBank/DDBJ whole genome shotgun (WGS) entry which is preliminary data.</text>
</comment>
<organism evidence="1 2">
    <name type="scientific">Macrosiphum euphorbiae</name>
    <name type="common">potato aphid</name>
    <dbReference type="NCBI Taxonomy" id="13131"/>
    <lineage>
        <taxon>Eukaryota</taxon>
        <taxon>Metazoa</taxon>
        <taxon>Ecdysozoa</taxon>
        <taxon>Arthropoda</taxon>
        <taxon>Hexapoda</taxon>
        <taxon>Insecta</taxon>
        <taxon>Pterygota</taxon>
        <taxon>Neoptera</taxon>
        <taxon>Paraneoptera</taxon>
        <taxon>Hemiptera</taxon>
        <taxon>Sternorrhyncha</taxon>
        <taxon>Aphidomorpha</taxon>
        <taxon>Aphidoidea</taxon>
        <taxon>Aphididae</taxon>
        <taxon>Macrosiphini</taxon>
        <taxon>Macrosiphum</taxon>
    </lineage>
</organism>
<reference evidence="1 2" key="1">
    <citation type="submission" date="2023-01" db="EMBL/GenBank/DDBJ databases">
        <authorList>
            <person name="Whitehead M."/>
        </authorList>
    </citation>
    <scope>NUCLEOTIDE SEQUENCE [LARGE SCALE GENOMIC DNA]</scope>
</reference>